<comment type="similarity">
    <text evidence="2 13 14 15">Belongs to the NDK family.</text>
</comment>
<feature type="binding site" evidence="13 14">
    <location>
        <position position="102"/>
    </location>
    <ligand>
        <name>ATP</name>
        <dbReference type="ChEBI" id="CHEBI:30616"/>
    </ligand>
</feature>
<dbReference type="SUPFAM" id="SSF54919">
    <property type="entry name" value="Nucleoside diphosphate kinase, NDK"/>
    <property type="match status" value="1"/>
</dbReference>
<comment type="caution">
    <text evidence="17">The sequence shown here is derived from an EMBL/GenBank/DDBJ whole genome shotgun (WGS) entry which is preliminary data.</text>
</comment>
<feature type="binding site" evidence="13 14">
    <location>
        <position position="9"/>
    </location>
    <ligand>
        <name>ATP</name>
        <dbReference type="ChEBI" id="CHEBI:30616"/>
    </ligand>
</feature>
<dbReference type="GO" id="GO:0004550">
    <property type="term" value="F:nucleoside diphosphate kinase activity"/>
    <property type="evidence" value="ECO:0007669"/>
    <property type="project" value="UniProtKB-UniRule"/>
</dbReference>
<dbReference type="InterPro" id="IPR034907">
    <property type="entry name" value="NDK-like_dom"/>
</dbReference>
<dbReference type="GO" id="GO:0005524">
    <property type="term" value="F:ATP binding"/>
    <property type="evidence" value="ECO:0007669"/>
    <property type="project" value="UniProtKB-UniRule"/>
</dbReference>
<dbReference type="GO" id="GO:0005737">
    <property type="term" value="C:cytoplasm"/>
    <property type="evidence" value="ECO:0007669"/>
    <property type="project" value="UniProtKB-SubCell"/>
</dbReference>
<feature type="binding site" evidence="13 14">
    <location>
        <position position="57"/>
    </location>
    <ligand>
        <name>ATP</name>
        <dbReference type="ChEBI" id="CHEBI:30616"/>
    </ligand>
</feature>
<evidence type="ECO:0000259" key="16">
    <source>
        <dbReference type="SMART" id="SM00562"/>
    </source>
</evidence>
<dbReference type="GO" id="GO:0006183">
    <property type="term" value="P:GTP biosynthetic process"/>
    <property type="evidence" value="ECO:0007669"/>
    <property type="project" value="UniProtKB-UniRule"/>
</dbReference>
<comment type="cofactor">
    <cofactor evidence="1 13">
        <name>Mg(2+)</name>
        <dbReference type="ChEBI" id="CHEBI:18420"/>
    </cofactor>
</comment>
<dbReference type="GO" id="GO:0046872">
    <property type="term" value="F:metal ion binding"/>
    <property type="evidence" value="ECO:0007669"/>
    <property type="project" value="UniProtKB-KW"/>
</dbReference>
<keyword evidence="5 13" id="KW-0597">Phosphoprotein</keyword>
<evidence type="ECO:0000256" key="4">
    <source>
        <dbReference type="ARBA" id="ARBA00017632"/>
    </source>
</evidence>
<sequence>MEQTFVILKPSAVSRGLVGEIVSRFERKGLRLVGLKLWRISKAEAERLYHVHRDKPFFKGLVEAITSGPVVLLVLEGREAVQVVRKLIGSTDPVKAEPGTVRGDYGLEITDNLIHASDSRESFMQECSIFFSAEELQKTH</sequence>
<evidence type="ECO:0000256" key="11">
    <source>
        <dbReference type="ARBA" id="ARBA00022842"/>
    </source>
</evidence>
<dbReference type="InterPro" id="IPR036850">
    <property type="entry name" value="NDK-like_dom_sf"/>
</dbReference>
<evidence type="ECO:0000256" key="15">
    <source>
        <dbReference type="RuleBase" id="RU004011"/>
    </source>
</evidence>
<feature type="binding site" evidence="13 14">
    <location>
        <position position="91"/>
    </location>
    <ligand>
        <name>ATP</name>
        <dbReference type="ChEBI" id="CHEBI:30616"/>
    </ligand>
</feature>
<evidence type="ECO:0000256" key="2">
    <source>
        <dbReference type="ARBA" id="ARBA00008142"/>
    </source>
</evidence>
<evidence type="ECO:0000256" key="5">
    <source>
        <dbReference type="ARBA" id="ARBA00022553"/>
    </source>
</evidence>
<evidence type="ECO:0000256" key="3">
    <source>
        <dbReference type="ARBA" id="ARBA00012966"/>
    </source>
</evidence>
<dbReference type="NCBIfam" id="NF001908">
    <property type="entry name" value="PRK00668.1"/>
    <property type="match status" value="1"/>
</dbReference>
<dbReference type="GO" id="GO:0006241">
    <property type="term" value="P:CTP biosynthetic process"/>
    <property type="evidence" value="ECO:0007669"/>
    <property type="project" value="UniProtKB-UniRule"/>
</dbReference>
<keyword evidence="8 13" id="KW-0547">Nucleotide-binding</keyword>
<feature type="active site" description="Pros-phosphohistidine intermediate" evidence="13 14">
    <location>
        <position position="115"/>
    </location>
</feature>
<dbReference type="CDD" id="cd04413">
    <property type="entry name" value="NDPk_I"/>
    <property type="match status" value="1"/>
</dbReference>
<evidence type="ECO:0000313" key="17">
    <source>
        <dbReference type="EMBL" id="HHM43913.1"/>
    </source>
</evidence>
<evidence type="ECO:0000256" key="8">
    <source>
        <dbReference type="ARBA" id="ARBA00022741"/>
    </source>
</evidence>
<comment type="subcellular location">
    <subcellularLocation>
        <location evidence="13">Cytoplasm</location>
    </subcellularLocation>
</comment>
<proteinExistence type="inferred from homology"/>
<dbReference type="PROSITE" id="PS51374">
    <property type="entry name" value="NDPK_LIKE"/>
    <property type="match status" value="1"/>
</dbReference>
<dbReference type="Pfam" id="PF00334">
    <property type="entry name" value="NDK"/>
    <property type="match status" value="1"/>
</dbReference>
<keyword evidence="6 13" id="KW-0808">Transferase</keyword>
<comment type="catalytic activity">
    <reaction evidence="13">
        <text>a 2'-deoxyribonucleoside 5'-diphosphate + ATP = a 2'-deoxyribonucleoside 5'-triphosphate + ADP</text>
        <dbReference type="Rhea" id="RHEA:44640"/>
        <dbReference type="ChEBI" id="CHEBI:30616"/>
        <dbReference type="ChEBI" id="CHEBI:61560"/>
        <dbReference type="ChEBI" id="CHEBI:73316"/>
        <dbReference type="ChEBI" id="CHEBI:456216"/>
        <dbReference type="EC" id="2.7.4.6"/>
    </reaction>
</comment>
<evidence type="ECO:0000256" key="7">
    <source>
        <dbReference type="ARBA" id="ARBA00022723"/>
    </source>
</evidence>
<comment type="catalytic activity">
    <reaction evidence="13">
        <text>a ribonucleoside 5'-diphosphate + ATP = a ribonucleoside 5'-triphosphate + ADP</text>
        <dbReference type="Rhea" id="RHEA:18113"/>
        <dbReference type="ChEBI" id="CHEBI:30616"/>
        <dbReference type="ChEBI" id="CHEBI:57930"/>
        <dbReference type="ChEBI" id="CHEBI:61557"/>
        <dbReference type="ChEBI" id="CHEBI:456216"/>
        <dbReference type="EC" id="2.7.4.6"/>
    </reaction>
</comment>
<dbReference type="Gene3D" id="3.30.70.141">
    <property type="entry name" value="Nucleoside diphosphate kinase-like domain"/>
    <property type="match status" value="1"/>
</dbReference>
<dbReference type="InterPro" id="IPR001564">
    <property type="entry name" value="Nucleoside_diP_kinase"/>
</dbReference>
<protein>
    <recommendedName>
        <fullName evidence="4 13">Nucleoside diphosphate kinase</fullName>
        <shortName evidence="13">NDK</shortName>
        <shortName evidence="13">NDP kinase</shortName>
        <ecNumber evidence="3 13">2.7.4.6</ecNumber>
    </recommendedName>
    <alternativeName>
        <fullName evidence="13">Nucleoside-2-P kinase</fullName>
    </alternativeName>
</protein>
<gene>
    <name evidence="13" type="primary">ndk</name>
    <name evidence="17" type="ORF">ENM31_01260</name>
</gene>
<keyword evidence="11 13" id="KW-0460">Magnesium</keyword>
<dbReference type="AlphaFoldDB" id="A0A7J3VTU5"/>
<dbReference type="EMBL" id="DRXH01000047">
    <property type="protein sequence ID" value="HHM43913.1"/>
    <property type="molecule type" value="Genomic_DNA"/>
</dbReference>
<evidence type="ECO:0000256" key="6">
    <source>
        <dbReference type="ARBA" id="ARBA00022679"/>
    </source>
</evidence>
<name>A0A7J3VTU5_CALS0</name>
<evidence type="ECO:0000256" key="12">
    <source>
        <dbReference type="ARBA" id="ARBA00023080"/>
    </source>
</evidence>
<evidence type="ECO:0000256" key="9">
    <source>
        <dbReference type="ARBA" id="ARBA00022777"/>
    </source>
</evidence>
<dbReference type="SMART" id="SM00562">
    <property type="entry name" value="NDK"/>
    <property type="match status" value="1"/>
</dbReference>
<feature type="binding site" evidence="13 14">
    <location>
        <position position="112"/>
    </location>
    <ligand>
        <name>ATP</name>
        <dbReference type="ChEBI" id="CHEBI:30616"/>
    </ligand>
</feature>
<accession>A0A7J3VTU5</accession>
<feature type="binding site" evidence="13 14">
    <location>
        <position position="85"/>
    </location>
    <ligand>
        <name>ATP</name>
        <dbReference type="ChEBI" id="CHEBI:30616"/>
    </ligand>
</feature>
<evidence type="ECO:0000256" key="14">
    <source>
        <dbReference type="PROSITE-ProRule" id="PRU00706"/>
    </source>
</evidence>
<dbReference type="EC" id="2.7.4.6" evidence="3 13"/>
<keyword evidence="10 13" id="KW-0067">ATP-binding</keyword>
<comment type="function">
    <text evidence="13">Major role in the synthesis of nucleoside triphosphates other than ATP. The ATP gamma phosphate is transferred to the NDP beta phosphate via a ping-pong mechanism, using a phosphorylated active-site intermediate.</text>
</comment>
<reference evidence="17" key="1">
    <citation type="journal article" date="2020" name="mSystems">
        <title>Genome- and Community-Level Interaction Insights into Carbon Utilization and Element Cycling Functions of Hydrothermarchaeota in Hydrothermal Sediment.</title>
        <authorList>
            <person name="Zhou Z."/>
            <person name="Liu Y."/>
            <person name="Xu W."/>
            <person name="Pan J."/>
            <person name="Luo Z.H."/>
            <person name="Li M."/>
        </authorList>
    </citation>
    <scope>NUCLEOTIDE SEQUENCE [LARGE SCALE GENOMIC DNA]</scope>
    <source>
        <strain evidence="17">SpSt-1074</strain>
    </source>
</reference>
<keyword evidence="12 13" id="KW-0546">Nucleotide metabolism</keyword>
<evidence type="ECO:0000256" key="10">
    <source>
        <dbReference type="ARBA" id="ARBA00022840"/>
    </source>
</evidence>
<organism evidence="17">
    <name type="scientific">Caldiarchaeum subterraneum</name>
    <dbReference type="NCBI Taxonomy" id="311458"/>
    <lineage>
        <taxon>Archaea</taxon>
        <taxon>Nitrososphaerota</taxon>
        <taxon>Candidatus Caldarchaeales</taxon>
        <taxon>Candidatus Caldarchaeaceae</taxon>
        <taxon>Candidatus Caldarchaeum</taxon>
    </lineage>
</organism>
<feature type="domain" description="Nucleoside diphosphate kinase-like" evidence="16">
    <location>
        <begin position="1"/>
        <end position="138"/>
    </location>
</feature>
<evidence type="ECO:0000256" key="13">
    <source>
        <dbReference type="HAMAP-Rule" id="MF_00451"/>
    </source>
</evidence>
<dbReference type="GO" id="GO:0006228">
    <property type="term" value="P:UTP biosynthetic process"/>
    <property type="evidence" value="ECO:0007669"/>
    <property type="project" value="UniProtKB-UniRule"/>
</dbReference>
<dbReference type="HAMAP" id="MF_00451">
    <property type="entry name" value="NDP_kinase"/>
    <property type="match status" value="1"/>
</dbReference>
<dbReference type="PRINTS" id="PR01243">
    <property type="entry name" value="NUCDPKINASE"/>
</dbReference>
<keyword evidence="7 13" id="KW-0479">Metal-binding</keyword>
<dbReference type="FunFam" id="3.30.70.141:FF:000003">
    <property type="entry name" value="Nucleoside diphosphate kinase"/>
    <property type="match status" value="1"/>
</dbReference>
<keyword evidence="13" id="KW-0963">Cytoplasm</keyword>
<evidence type="ECO:0000256" key="1">
    <source>
        <dbReference type="ARBA" id="ARBA00001946"/>
    </source>
</evidence>
<dbReference type="PANTHER" id="PTHR11349">
    <property type="entry name" value="NUCLEOSIDE DIPHOSPHATE KINASE"/>
    <property type="match status" value="1"/>
</dbReference>
<keyword evidence="9 13" id="KW-0418">Kinase</keyword>